<feature type="region of interest" description="Disordered" evidence="1">
    <location>
        <begin position="113"/>
        <end position="202"/>
    </location>
</feature>
<reference evidence="2 3" key="1">
    <citation type="journal article" date="2020" name="Nature">
        <title>Six reference-quality genomes reveal evolution of bat adaptations.</title>
        <authorList>
            <person name="Jebb D."/>
            <person name="Huang Z."/>
            <person name="Pippel M."/>
            <person name="Hughes G.M."/>
            <person name="Lavrichenko K."/>
            <person name="Devanna P."/>
            <person name="Winkler S."/>
            <person name="Jermiin L.S."/>
            <person name="Skirmuntt E.C."/>
            <person name="Katzourakis A."/>
            <person name="Burkitt-Gray L."/>
            <person name="Ray D.A."/>
            <person name="Sullivan K.A.M."/>
            <person name="Roscito J.G."/>
            <person name="Kirilenko B.M."/>
            <person name="Davalos L.M."/>
            <person name="Corthals A.P."/>
            <person name="Power M.L."/>
            <person name="Jones G."/>
            <person name="Ransome R.D."/>
            <person name="Dechmann D.K.N."/>
            <person name="Locatelli A.G."/>
            <person name="Puechmaille S.J."/>
            <person name="Fedrigo O."/>
            <person name="Jarvis E.D."/>
            <person name="Hiller M."/>
            <person name="Vernes S.C."/>
            <person name="Myers E.W."/>
            <person name="Teeling E.C."/>
        </authorList>
    </citation>
    <scope>NUCLEOTIDE SEQUENCE [LARGE SCALE GENOMIC DNA]</scope>
    <source>
        <strain evidence="2">MRouAeg1</strain>
        <tissue evidence="2">Muscle</tissue>
    </source>
</reference>
<dbReference type="AlphaFoldDB" id="A0A7J8DI93"/>
<feature type="region of interest" description="Disordered" evidence="1">
    <location>
        <begin position="17"/>
        <end position="95"/>
    </location>
</feature>
<dbReference type="Proteomes" id="UP000593571">
    <property type="component" value="Unassembled WGS sequence"/>
</dbReference>
<protein>
    <submittedName>
        <fullName evidence="2">Uncharacterized protein</fullName>
    </submittedName>
</protein>
<comment type="caution">
    <text evidence="2">The sequence shown here is derived from an EMBL/GenBank/DDBJ whole genome shotgun (WGS) entry which is preliminary data.</text>
</comment>
<evidence type="ECO:0000313" key="3">
    <source>
        <dbReference type="Proteomes" id="UP000593571"/>
    </source>
</evidence>
<proteinExistence type="predicted"/>
<evidence type="ECO:0000256" key="1">
    <source>
        <dbReference type="SAM" id="MobiDB-lite"/>
    </source>
</evidence>
<organism evidence="2 3">
    <name type="scientific">Rousettus aegyptiacus</name>
    <name type="common">Egyptian fruit bat</name>
    <name type="synonym">Pteropus aegyptiacus</name>
    <dbReference type="NCBI Taxonomy" id="9407"/>
    <lineage>
        <taxon>Eukaryota</taxon>
        <taxon>Metazoa</taxon>
        <taxon>Chordata</taxon>
        <taxon>Craniata</taxon>
        <taxon>Vertebrata</taxon>
        <taxon>Euteleostomi</taxon>
        <taxon>Mammalia</taxon>
        <taxon>Eutheria</taxon>
        <taxon>Laurasiatheria</taxon>
        <taxon>Chiroptera</taxon>
        <taxon>Yinpterochiroptera</taxon>
        <taxon>Pteropodoidea</taxon>
        <taxon>Pteropodidae</taxon>
        <taxon>Rousettinae</taxon>
        <taxon>Rousettus</taxon>
    </lineage>
</organism>
<dbReference type="EMBL" id="JACASE010000012">
    <property type="protein sequence ID" value="KAF6422746.1"/>
    <property type="molecule type" value="Genomic_DNA"/>
</dbReference>
<evidence type="ECO:0000313" key="2">
    <source>
        <dbReference type="EMBL" id="KAF6422746.1"/>
    </source>
</evidence>
<gene>
    <name evidence="2" type="ORF">HJG63_008560</name>
</gene>
<keyword evidence="3" id="KW-1185">Reference proteome</keyword>
<sequence>MGALAVPLSCRLGSLIGYAGAGRRGRDPSFQKGLRGAPEGERLPSNGAVARRVPGPARQRSREAAAHPPWAPERCSPRPPSPPGGARKPSQAWPQENVVSAVGALEQASTLLPYRRRSPAPHSRPVFVQGAGGHCVRAGNGGPGNPPLPPPRPGPLGNSKNPSGVSKGCPAFSLPERPADGLSEVRPQIRGVSPSLYPSSKR</sequence>
<accession>A0A7J8DI93</accession>
<feature type="compositionally biased region" description="Pro residues" evidence="1">
    <location>
        <begin position="144"/>
        <end position="154"/>
    </location>
</feature>
<name>A0A7J8DI93_ROUAE</name>